<reference evidence="1 2" key="1">
    <citation type="submission" date="2013-07" db="EMBL/GenBank/DDBJ databases">
        <authorList>
            <person name="Weinstock G."/>
            <person name="Sodergren E."/>
            <person name="Wylie T."/>
            <person name="Fulton L."/>
            <person name="Fulton R."/>
            <person name="Fronick C."/>
            <person name="O'Laughlin M."/>
            <person name="Godfrey J."/>
            <person name="Miner T."/>
            <person name="Herter B."/>
            <person name="Appelbaum E."/>
            <person name="Cordes M."/>
            <person name="Lek S."/>
            <person name="Wollam A."/>
            <person name="Pepin K.H."/>
            <person name="Palsikar V.B."/>
            <person name="Mitreva M."/>
            <person name="Wilson R.K."/>
        </authorList>
    </citation>
    <scope>NUCLEOTIDE SEQUENCE [LARGE SCALE GENOMIC DNA]</scope>
    <source>
        <strain evidence="1 2">ATCC 14940</strain>
    </source>
</reference>
<evidence type="ECO:0000313" key="1">
    <source>
        <dbReference type="EMBL" id="ERI79823.1"/>
    </source>
</evidence>
<dbReference type="Proteomes" id="UP000016491">
    <property type="component" value="Unassembled WGS sequence"/>
</dbReference>
<protein>
    <submittedName>
        <fullName evidence="1">Uncharacterized protein</fullName>
    </submittedName>
</protein>
<name>A0ABC9U289_CLOSY</name>
<gene>
    <name evidence="1" type="ORF">CLOSYM_00679</name>
</gene>
<feature type="non-terminal residue" evidence="1">
    <location>
        <position position="1"/>
    </location>
</feature>
<accession>A0ABC9U289</accession>
<comment type="caution">
    <text evidence="1">The sequence shown here is derived from an EMBL/GenBank/DDBJ whole genome shotgun (WGS) entry which is preliminary data.</text>
</comment>
<proteinExistence type="predicted"/>
<organism evidence="1 2">
    <name type="scientific">[Clostridium] symbiosum ATCC 14940</name>
    <dbReference type="NCBI Taxonomy" id="411472"/>
    <lineage>
        <taxon>Bacteria</taxon>
        <taxon>Bacillati</taxon>
        <taxon>Bacillota</taxon>
        <taxon>Clostridia</taxon>
        <taxon>Lachnospirales</taxon>
        <taxon>Lachnospiraceae</taxon>
        <taxon>Otoolea</taxon>
    </lineage>
</organism>
<dbReference type="EMBL" id="AWSU01000053">
    <property type="protein sequence ID" value="ERI79823.1"/>
    <property type="molecule type" value="Genomic_DNA"/>
</dbReference>
<dbReference type="AlphaFoldDB" id="A0ABC9U289"/>
<evidence type="ECO:0000313" key="2">
    <source>
        <dbReference type="Proteomes" id="UP000016491"/>
    </source>
</evidence>
<sequence length="50" mass="5717">QIPPQLLTKSLSGCLRNWKSVDFDDKHQVLDTLVSQAQVTSELVVIHWEL</sequence>